<sequence>MAAVADDRRPRPAQAPGDPPLAAREGGDDMPNPQQPEIRRSERTAVTEEPAPEATDPKATRSKGRPHGTDKGAKGGGKGGGVPPDQQPPHPS</sequence>
<gene>
    <name evidence="2" type="ORF">GCM10022214_85200</name>
</gene>
<keyword evidence="3" id="KW-1185">Reference proteome</keyword>
<feature type="compositionally biased region" description="Basic and acidic residues" evidence="1">
    <location>
        <begin position="37"/>
        <end position="46"/>
    </location>
</feature>
<dbReference type="EMBL" id="BAAAZG010000081">
    <property type="protein sequence ID" value="GAA4105236.1"/>
    <property type="molecule type" value="Genomic_DNA"/>
</dbReference>
<proteinExistence type="predicted"/>
<feature type="compositionally biased region" description="Basic and acidic residues" evidence="1">
    <location>
        <begin position="1"/>
        <end position="10"/>
    </location>
</feature>
<protein>
    <submittedName>
        <fullName evidence="2">Uncharacterized protein</fullName>
    </submittedName>
</protein>
<accession>A0ABP7X5G1</accession>
<comment type="caution">
    <text evidence="2">The sequence shown here is derived from an EMBL/GenBank/DDBJ whole genome shotgun (WGS) entry which is preliminary data.</text>
</comment>
<dbReference type="Proteomes" id="UP001500683">
    <property type="component" value="Unassembled WGS sequence"/>
</dbReference>
<evidence type="ECO:0000256" key="1">
    <source>
        <dbReference type="SAM" id="MobiDB-lite"/>
    </source>
</evidence>
<organism evidence="2 3">
    <name type="scientific">Actinomadura miaoliensis</name>
    <dbReference type="NCBI Taxonomy" id="430685"/>
    <lineage>
        <taxon>Bacteria</taxon>
        <taxon>Bacillati</taxon>
        <taxon>Actinomycetota</taxon>
        <taxon>Actinomycetes</taxon>
        <taxon>Streptosporangiales</taxon>
        <taxon>Thermomonosporaceae</taxon>
        <taxon>Actinomadura</taxon>
    </lineage>
</organism>
<feature type="region of interest" description="Disordered" evidence="1">
    <location>
        <begin position="1"/>
        <end position="92"/>
    </location>
</feature>
<reference evidence="3" key="1">
    <citation type="journal article" date="2019" name="Int. J. Syst. Evol. Microbiol.">
        <title>The Global Catalogue of Microorganisms (GCM) 10K type strain sequencing project: providing services to taxonomists for standard genome sequencing and annotation.</title>
        <authorList>
            <consortium name="The Broad Institute Genomics Platform"/>
            <consortium name="The Broad Institute Genome Sequencing Center for Infectious Disease"/>
            <person name="Wu L."/>
            <person name="Ma J."/>
        </authorList>
    </citation>
    <scope>NUCLEOTIDE SEQUENCE [LARGE SCALE GENOMIC DNA]</scope>
    <source>
        <strain evidence="3">JCM 16702</strain>
    </source>
</reference>
<evidence type="ECO:0000313" key="3">
    <source>
        <dbReference type="Proteomes" id="UP001500683"/>
    </source>
</evidence>
<name>A0ABP7X5G1_9ACTN</name>
<evidence type="ECO:0000313" key="2">
    <source>
        <dbReference type="EMBL" id="GAA4105236.1"/>
    </source>
</evidence>